<gene>
    <name evidence="3" type="ORF">BN11_50007</name>
</gene>
<evidence type="ECO:0000256" key="2">
    <source>
        <dbReference type="SAM" id="Phobius"/>
    </source>
</evidence>
<feature type="compositionally biased region" description="Polar residues" evidence="1">
    <location>
        <begin position="87"/>
        <end position="98"/>
    </location>
</feature>
<feature type="transmembrane region" description="Helical" evidence="2">
    <location>
        <begin position="6"/>
        <end position="28"/>
    </location>
</feature>
<reference evidence="3 4" key="1">
    <citation type="journal article" date="2013" name="ISME J.">
        <title>A metabolic model for members of the genus Tetrasphaera involved in enhanced biological phosphorus removal.</title>
        <authorList>
            <person name="Kristiansen R."/>
            <person name="Nguyen H.T.T."/>
            <person name="Saunders A.M."/>
            <person name="Nielsen J.L."/>
            <person name="Wimmer R."/>
            <person name="Le V.Q."/>
            <person name="McIlroy S.J."/>
            <person name="Petrovski S."/>
            <person name="Seviour R.J."/>
            <person name="Calteau A."/>
            <person name="Nielsen K.L."/>
            <person name="Nielsen P.H."/>
        </authorList>
    </citation>
    <scope>NUCLEOTIDE SEQUENCE [LARGE SCALE GENOMIC DNA]</scope>
    <source>
        <strain evidence="3 4">Ben110</strain>
    </source>
</reference>
<comment type="caution">
    <text evidence="3">The sequence shown here is derived from an EMBL/GenBank/DDBJ whole genome shotgun (WGS) entry which is preliminary data.</text>
</comment>
<feature type="transmembrane region" description="Helical" evidence="2">
    <location>
        <begin position="63"/>
        <end position="80"/>
    </location>
</feature>
<proteinExistence type="predicted"/>
<protein>
    <submittedName>
        <fullName evidence="3">Uncharacterized protein</fullName>
    </submittedName>
</protein>
<evidence type="ECO:0000256" key="1">
    <source>
        <dbReference type="SAM" id="MobiDB-lite"/>
    </source>
</evidence>
<dbReference type="STRING" id="1193182.BN11_50007"/>
<evidence type="ECO:0000313" key="3">
    <source>
        <dbReference type="EMBL" id="CCH74986.1"/>
    </source>
</evidence>
<evidence type="ECO:0000313" key="4">
    <source>
        <dbReference type="Proteomes" id="UP000035763"/>
    </source>
</evidence>
<accession>W6K1P8</accession>
<feature type="compositionally biased region" description="Low complexity" evidence="1">
    <location>
        <begin position="148"/>
        <end position="158"/>
    </location>
</feature>
<dbReference type="Gene3D" id="1.20.1280.290">
    <property type="match status" value="1"/>
</dbReference>
<feature type="compositionally biased region" description="Low complexity" evidence="1">
    <location>
        <begin position="99"/>
        <end position="111"/>
    </location>
</feature>
<keyword evidence="2" id="KW-1133">Transmembrane helix</keyword>
<feature type="region of interest" description="Disordered" evidence="1">
    <location>
        <begin position="87"/>
        <end position="167"/>
    </location>
</feature>
<keyword evidence="2" id="KW-0812">Transmembrane</keyword>
<dbReference type="EMBL" id="CAJA01000445">
    <property type="protein sequence ID" value="CCH74986.1"/>
    <property type="molecule type" value="Genomic_DNA"/>
</dbReference>
<name>W6K1P8_9MICO</name>
<keyword evidence="2" id="KW-0472">Membrane</keyword>
<dbReference type="AlphaFoldDB" id="W6K1P8"/>
<sequence length="175" mass="18059">MDDIAAPAGVAATALFALGYLPMVLRALRTRDLVSYSRANLVLSNVGNALQTCYVLSLPMGPIWLLHSVNVAVWALMLGLHMRHGSAGSTSPSCTTARGTSGSPGHSSGPDGPTPNPHRRTGRVPEAAGSSRDSILSKAASRNRRRAAPVSASRAGARPGPPPDDWIPPACAGCC</sequence>
<organism evidence="3 4">
    <name type="scientific">Nostocoides australiense Ben110</name>
    <dbReference type="NCBI Taxonomy" id="1193182"/>
    <lineage>
        <taxon>Bacteria</taxon>
        <taxon>Bacillati</taxon>
        <taxon>Actinomycetota</taxon>
        <taxon>Actinomycetes</taxon>
        <taxon>Micrococcales</taxon>
        <taxon>Intrasporangiaceae</taxon>
        <taxon>Nostocoides</taxon>
    </lineage>
</organism>
<keyword evidence="4" id="KW-1185">Reference proteome</keyword>
<dbReference type="Proteomes" id="UP000035763">
    <property type="component" value="Unassembled WGS sequence"/>
</dbReference>